<sequence length="58" mass="5815">MIVAVAEVAILAGQLWPMNLSAQSGKGNSILPGFDGVFDGTVATTPKPIASSTTKVVG</sequence>
<accession>A0A8E1VTF8</accession>
<evidence type="ECO:0000313" key="1">
    <source>
        <dbReference type="EMBL" id="MBB2497618.1"/>
    </source>
</evidence>
<dbReference type="Proteomes" id="UP000550260">
    <property type="component" value="Unassembled WGS sequence"/>
</dbReference>
<dbReference type="AlphaFoldDB" id="A0A8E1VTF8"/>
<gene>
    <name evidence="1" type="ORF">H5411_00495</name>
</gene>
<reference evidence="1 2" key="1">
    <citation type="submission" date="2020-08" db="EMBL/GenBank/DDBJ databases">
        <title>Amycolatopsis echigonensis JCM 21831.</title>
        <authorList>
            <person name="Tedsree N."/>
            <person name="Kuncharoen N."/>
            <person name="Likhitwitayawuid K."/>
            <person name="Tanasupawat S."/>
        </authorList>
    </citation>
    <scope>NUCLEOTIDE SEQUENCE [LARGE SCALE GENOMIC DNA]</scope>
    <source>
        <strain evidence="1 2">JCM 21831</strain>
    </source>
</reference>
<protein>
    <submittedName>
        <fullName evidence="1">Uncharacterized protein</fullName>
    </submittedName>
</protein>
<proteinExistence type="predicted"/>
<dbReference type="EMBL" id="JACJHR010000001">
    <property type="protein sequence ID" value="MBB2497618.1"/>
    <property type="molecule type" value="Genomic_DNA"/>
</dbReference>
<dbReference type="RefSeq" id="WP_183122597.1">
    <property type="nucleotide sequence ID" value="NZ_JACJHR010000001.1"/>
</dbReference>
<organism evidence="1 2">
    <name type="scientific">Amycolatopsis echigonensis</name>
    <dbReference type="NCBI Taxonomy" id="2576905"/>
    <lineage>
        <taxon>Bacteria</taxon>
        <taxon>Bacillati</taxon>
        <taxon>Actinomycetota</taxon>
        <taxon>Actinomycetes</taxon>
        <taxon>Pseudonocardiales</taxon>
        <taxon>Pseudonocardiaceae</taxon>
        <taxon>Amycolatopsis</taxon>
    </lineage>
</organism>
<comment type="caution">
    <text evidence="1">The sequence shown here is derived from an EMBL/GenBank/DDBJ whole genome shotgun (WGS) entry which is preliminary data.</text>
</comment>
<name>A0A8E1VTF8_9PSEU</name>
<evidence type="ECO:0000313" key="2">
    <source>
        <dbReference type="Proteomes" id="UP000550260"/>
    </source>
</evidence>